<feature type="compositionally biased region" description="Polar residues" evidence="1">
    <location>
        <begin position="71"/>
        <end position="87"/>
    </location>
</feature>
<feature type="region of interest" description="Disordered" evidence="1">
    <location>
        <begin position="63"/>
        <end position="87"/>
    </location>
</feature>
<evidence type="ECO:0000313" key="2">
    <source>
        <dbReference type="EMBL" id="VXC99663.1"/>
    </source>
</evidence>
<proteinExistence type="predicted"/>
<gene>
    <name evidence="2" type="ORF">SPHINGO8BC_51485</name>
</gene>
<name>A0A654D558_SPHMU</name>
<dbReference type="EMBL" id="CABWMV010000024">
    <property type="protein sequence ID" value="VXC99663.1"/>
    <property type="molecule type" value="Genomic_DNA"/>
</dbReference>
<evidence type="ECO:0000313" key="3">
    <source>
        <dbReference type="Proteomes" id="UP000432350"/>
    </source>
</evidence>
<organism evidence="2 3">
    <name type="scientific">Sphingobacterium multivorum</name>
    <dbReference type="NCBI Taxonomy" id="28454"/>
    <lineage>
        <taxon>Bacteria</taxon>
        <taxon>Pseudomonadati</taxon>
        <taxon>Bacteroidota</taxon>
        <taxon>Sphingobacteriia</taxon>
        <taxon>Sphingobacteriales</taxon>
        <taxon>Sphingobacteriaceae</taxon>
        <taxon>Sphingobacterium</taxon>
    </lineage>
</organism>
<dbReference type="RefSeq" id="WP_159332875.1">
    <property type="nucleotide sequence ID" value="NZ_LR733857.1"/>
</dbReference>
<protein>
    <submittedName>
        <fullName evidence="2">Uncharacterized protein</fullName>
    </submittedName>
</protein>
<evidence type="ECO:0000256" key="1">
    <source>
        <dbReference type="SAM" id="MobiDB-lite"/>
    </source>
</evidence>
<accession>A0A654D558</accession>
<dbReference type="Proteomes" id="UP000432350">
    <property type="component" value="Unassembled WGS sequence"/>
</dbReference>
<dbReference type="AlphaFoldDB" id="A0A654D558"/>
<sequence length="87" mass="10209">MNTEVDKIKKQISSMPLLCLLDLKEKLNQYPFLSYLVLERLKEMDEKSGEYLKEIHSPGHEVQEVHKQDHVQAQPQENCLSRSSRLD</sequence>
<reference evidence="2 3" key="1">
    <citation type="submission" date="2019-10" db="EMBL/GenBank/DDBJ databases">
        <authorList>
            <person name="Karimi E."/>
        </authorList>
    </citation>
    <scope>NUCLEOTIDE SEQUENCE [LARGE SCALE GENOMIC DNA]</scope>
    <source>
        <strain evidence="2">Sphingobacterium sp. 8BC</strain>
    </source>
</reference>